<comment type="caution">
    <text evidence="2">The sequence shown here is derived from an EMBL/GenBank/DDBJ whole genome shotgun (WGS) entry which is preliminary data.</text>
</comment>
<reference evidence="2 3" key="1">
    <citation type="journal article" date="2019" name="Int. J. Syst. Evol. Microbiol.">
        <title>The Global Catalogue of Microorganisms (GCM) 10K type strain sequencing project: providing services to taxonomists for standard genome sequencing and annotation.</title>
        <authorList>
            <consortium name="The Broad Institute Genomics Platform"/>
            <consortium name="The Broad Institute Genome Sequencing Center for Infectious Disease"/>
            <person name="Wu L."/>
            <person name="Ma J."/>
        </authorList>
    </citation>
    <scope>NUCLEOTIDE SEQUENCE [LARGE SCALE GENOMIC DNA]</scope>
    <source>
        <strain evidence="2 3">CGMCC 1.12554</strain>
    </source>
</reference>
<evidence type="ECO:0000313" key="2">
    <source>
        <dbReference type="EMBL" id="MFC7325416.1"/>
    </source>
</evidence>
<evidence type="ECO:0000259" key="1">
    <source>
        <dbReference type="Pfam" id="PF18480"/>
    </source>
</evidence>
<feature type="domain" description="DUF5615" evidence="1">
    <location>
        <begin position="1"/>
        <end position="101"/>
    </location>
</feature>
<dbReference type="EMBL" id="JBHTBL010000011">
    <property type="protein sequence ID" value="MFC7325416.1"/>
    <property type="molecule type" value="Genomic_DNA"/>
</dbReference>
<name>A0ABD6AM88_9EURY</name>
<sequence length="115" mass="13437">MDEHVGRVFERVLSERGYEVDQAKDVFGEFTEDAELLAWCGEHGVALMTNNARDFEELHREIEHAGLLLYYDQSRPDEDPEGLARVVDEVFTQYGATDIENEVVDLDEWYDWLHE</sequence>
<dbReference type="Proteomes" id="UP001596545">
    <property type="component" value="Unassembled WGS sequence"/>
</dbReference>
<dbReference type="InterPro" id="IPR041049">
    <property type="entry name" value="DUF5615"/>
</dbReference>
<protein>
    <submittedName>
        <fullName evidence="2">DUF5615 family PIN-like protein</fullName>
    </submittedName>
</protein>
<evidence type="ECO:0000313" key="3">
    <source>
        <dbReference type="Proteomes" id="UP001596545"/>
    </source>
</evidence>
<gene>
    <name evidence="2" type="ORF">ACFQMF_12585</name>
</gene>
<dbReference type="Pfam" id="PF18480">
    <property type="entry name" value="DUF5615"/>
    <property type="match status" value="1"/>
</dbReference>
<accession>A0ABD6AM88</accession>
<keyword evidence="3" id="KW-1185">Reference proteome</keyword>
<dbReference type="AlphaFoldDB" id="A0ABD6AM88"/>
<organism evidence="2 3">
    <name type="scientific">Halorubrum rutilum</name>
    <dbReference type="NCBI Taxonomy" id="1364933"/>
    <lineage>
        <taxon>Archaea</taxon>
        <taxon>Methanobacteriati</taxon>
        <taxon>Methanobacteriota</taxon>
        <taxon>Stenosarchaea group</taxon>
        <taxon>Halobacteria</taxon>
        <taxon>Halobacteriales</taxon>
        <taxon>Haloferacaceae</taxon>
        <taxon>Halorubrum</taxon>
    </lineage>
</organism>
<dbReference type="RefSeq" id="WP_303654706.1">
    <property type="nucleotide sequence ID" value="NZ_JBHTBL010000011.1"/>
</dbReference>
<proteinExistence type="predicted"/>